<feature type="chain" id="PRO_5009519371" evidence="1">
    <location>
        <begin position="22"/>
        <end position="82"/>
    </location>
</feature>
<dbReference type="GeneID" id="34579660"/>
<evidence type="ECO:0000256" key="1">
    <source>
        <dbReference type="SAM" id="SignalP"/>
    </source>
</evidence>
<keyword evidence="3" id="KW-1185">Reference proteome</keyword>
<organism evidence="2 3">
    <name type="scientific">Penicillium arizonense</name>
    <dbReference type="NCBI Taxonomy" id="1835702"/>
    <lineage>
        <taxon>Eukaryota</taxon>
        <taxon>Fungi</taxon>
        <taxon>Dikarya</taxon>
        <taxon>Ascomycota</taxon>
        <taxon>Pezizomycotina</taxon>
        <taxon>Eurotiomycetes</taxon>
        <taxon>Eurotiomycetidae</taxon>
        <taxon>Eurotiales</taxon>
        <taxon>Aspergillaceae</taxon>
        <taxon>Penicillium</taxon>
    </lineage>
</organism>
<feature type="signal peptide" evidence="1">
    <location>
        <begin position="1"/>
        <end position="21"/>
    </location>
</feature>
<dbReference type="EMBL" id="LXJU01000020">
    <property type="protein sequence ID" value="OGE49590.1"/>
    <property type="molecule type" value="Genomic_DNA"/>
</dbReference>
<evidence type="ECO:0000313" key="3">
    <source>
        <dbReference type="Proteomes" id="UP000177622"/>
    </source>
</evidence>
<dbReference type="OrthoDB" id="10496329at2759"/>
<comment type="caution">
    <text evidence="2">The sequence shown here is derived from an EMBL/GenBank/DDBJ whole genome shotgun (WGS) entry which is preliminary data.</text>
</comment>
<evidence type="ECO:0000313" key="2">
    <source>
        <dbReference type="EMBL" id="OGE49590.1"/>
    </source>
</evidence>
<keyword evidence="1" id="KW-0732">Signal</keyword>
<dbReference type="RefSeq" id="XP_022485041.1">
    <property type="nucleotide sequence ID" value="XM_022634926.1"/>
</dbReference>
<sequence>MAPTFMKLLMALCMAGSYAAGSSLEQATKGVNMKSSPNVLVKNAPLHAVKPTAVTATQLVAVTTMEAAVVSQLRSQDQPATR</sequence>
<name>A0A1F5L9C4_PENAI</name>
<proteinExistence type="predicted"/>
<dbReference type="Proteomes" id="UP000177622">
    <property type="component" value="Unassembled WGS sequence"/>
</dbReference>
<accession>A0A1F5L9C4</accession>
<dbReference type="AlphaFoldDB" id="A0A1F5L9C4"/>
<gene>
    <name evidence="2" type="ORF">PENARI_c020G00492</name>
</gene>
<protein>
    <submittedName>
        <fullName evidence="2">Uncharacterized protein</fullName>
    </submittedName>
</protein>
<reference evidence="2 3" key="1">
    <citation type="journal article" date="2016" name="Sci. Rep.">
        <title>Penicillium arizonense, a new, genome sequenced fungal species, reveals a high chemical diversity in secreted metabolites.</title>
        <authorList>
            <person name="Grijseels S."/>
            <person name="Nielsen J.C."/>
            <person name="Randelovic M."/>
            <person name="Nielsen J."/>
            <person name="Nielsen K.F."/>
            <person name="Workman M."/>
            <person name="Frisvad J.C."/>
        </authorList>
    </citation>
    <scope>NUCLEOTIDE SEQUENCE [LARGE SCALE GENOMIC DNA]</scope>
    <source>
        <strain evidence="2 3">CBS 141311</strain>
    </source>
</reference>